<dbReference type="Proteomes" id="UP000001890">
    <property type="component" value="Chromosome"/>
</dbReference>
<evidence type="ECO:0000313" key="7">
    <source>
        <dbReference type="Proteomes" id="UP000001890"/>
    </source>
</evidence>
<dbReference type="PANTHER" id="PTHR45138:SF9">
    <property type="entry name" value="DIGUANYLATE CYCLASE DGCM-RELATED"/>
    <property type="match status" value="1"/>
</dbReference>
<gene>
    <name evidence="6" type="ordered locus">XALc_0263</name>
</gene>
<evidence type="ECO:0000256" key="3">
    <source>
        <dbReference type="ARBA" id="ARBA00034247"/>
    </source>
</evidence>
<dbReference type="CDD" id="cd01949">
    <property type="entry name" value="GGDEF"/>
    <property type="match status" value="1"/>
</dbReference>
<sequence length="595" mass="65081">MIPHFGLGPEDDGPSLSPRVDVMSCATINRYGVPLALLLLIGISAALLLGSQRFLADAASVERSNQVVAGINVLQFNLSDCDAALRGFLLLDDNEDLVDFHRCEQSLPSRLQQLSTRLQDNPAQLSRLRLVQAQIRERMQISEHAIARLQVNDATMRPEMARVRQAGTLSQATRRNTDAMLHSERDLLATRMLATADSAGMLRLLAFGGIPGVCVLTLCLYMLLRREIGRRTQAERLGHHANALLVGTVQQMQRTEQDLRTLNRCSRGLQSCVQQDEAVEVARQALERLLGAAGCSVYCTDAAGEQVVCVAHWGMDAACAPSLSLERCESLCRRATQVMQPGATSLCAQTSDVICDPAQALYGACVPMIVQGERLGMIHLSSPNLAVLERLNLVEVVAEQLAMALHNLHLRHRLRTQSIRDPLTGLYNRRYLEESLLRELSRCARRDLPLALMMLDLDHFKALNDRFGHAGGDALLAAFGQLLGGLVRPEDIACRYGGEEFTVILPGAAADVAQRRAEQIRAAVEQMQVQHHGQMLPSITVSIGVAAYPEHGSTGEELLRCADAALYCGKRSGRNRVASAVTERSVNDNRQLASS</sequence>
<keyword evidence="4" id="KW-0472">Membrane</keyword>
<dbReference type="SMART" id="SM00267">
    <property type="entry name" value="GGDEF"/>
    <property type="match status" value="1"/>
</dbReference>
<dbReference type="NCBIfam" id="TIGR00254">
    <property type="entry name" value="GGDEF"/>
    <property type="match status" value="1"/>
</dbReference>
<evidence type="ECO:0000256" key="1">
    <source>
        <dbReference type="ARBA" id="ARBA00001946"/>
    </source>
</evidence>
<dbReference type="STRING" id="380358.XALC_0263"/>
<dbReference type="SUPFAM" id="SSF55073">
    <property type="entry name" value="Nucleotide cyclase"/>
    <property type="match status" value="1"/>
</dbReference>
<dbReference type="InterPro" id="IPR029016">
    <property type="entry name" value="GAF-like_dom_sf"/>
</dbReference>
<dbReference type="InterPro" id="IPR000160">
    <property type="entry name" value="GGDEF_dom"/>
</dbReference>
<dbReference type="Gene3D" id="3.30.450.40">
    <property type="match status" value="1"/>
</dbReference>
<keyword evidence="4" id="KW-1133">Transmembrane helix</keyword>
<evidence type="ECO:0000256" key="4">
    <source>
        <dbReference type="SAM" id="Phobius"/>
    </source>
</evidence>
<reference evidence="6 7" key="1">
    <citation type="journal article" date="2009" name="BMC Genomics">
        <title>The complete genome sequence of Xanthomonas albilineans provides new insights into the reductive genome evolution of the xylem-limited Xanthomonadaceae.</title>
        <authorList>
            <person name="Pieretti I."/>
            <person name="Royer M."/>
            <person name="Barbe V."/>
            <person name="Carrere S."/>
            <person name="Koebnik R."/>
            <person name="Cociancich S."/>
            <person name="Couloux A."/>
            <person name="Darrasse A."/>
            <person name="Gouzy J."/>
            <person name="Jacques M.A."/>
            <person name="Lauber E."/>
            <person name="Manceau C."/>
            <person name="Mangenot S."/>
            <person name="Poussier S."/>
            <person name="Segurens B."/>
            <person name="Szurek B."/>
            <person name="Verdier V."/>
            <person name="Arlat M."/>
            <person name="Rott P."/>
        </authorList>
    </citation>
    <scope>NUCLEOTIDE SEQUENCE [LARGE SCALE GENOMIC DNA]</scope>
    <source>
        <strain evidence="7">GPE PC73 / CFBP 7063</strain>
    </source>
</reference>
<dbReference type="SUPFAM" id="SSF55781">
    <property type="entry name" value="GAF domain-like"/>
    <property type="match status" value="1"/>
</dbReference>
<protein>
    <recommendedName>
        <fullName evidence="2">diguanylate cyclase</fullName>
        <ecNumber evidence="2">2.7.7.65</ecNumber>
    </recommendedName>
</protein>
<dbReference type="InterPro" id="IPR043128">
    <property type="entry name" value="Rev_trsase/Diguanyl_cyclase"/>
</dbReference>
<dbReference type="Pfam" id="PF13492">
    <property type="entry name" value="GAF_3"/>
    <property type="match status" value="1"/>
</dbReference>
<dbReference type="FunFam" id="3.30.70.270:FF:000001">
    <property type="entry name" value="Diguanylate cyclase domain protein"/>
    <property type="match status" value="1"/>
</dbReference>
<dbReference type="Gene3D" id="3.30.70.270">
    <property type="match status" value="1"/>
</dbReference>
<proteinExistence type="predicted"/>
<dbReference type="EC" id="2.7.7.65" evidence="2"/>
<dbReference type="KEGG" id="xal:XALC_0263"/>
<dbReference type="eggNOG" id="COG3706">
    <property type="taxonomic scope" value="Bacteria"/>
</dbReference>
<accession>D2UB95</accession>
<dbReference type="InterPro" id="IPR007891">
    <property type="entry name" value="CHASE3"/>
</dbReference>
<dbReference type="PANTHER" id="PTHR45138">
    <property type="entry name" value="REGULATORY COMPONENTS OF SENSORY TRANSDUCTION SYSTEM"/>
    <property type="match status" value="1"/>
</dbReference>
<name>D2UB95_XANAP</name>
<evidence type="ECO:0000256" key="2">
    <source>
        <dbReference type="ARBA" id="ARBA00012528"/>
    </source>
</evidence>
<dbReference type="InterPro" id="IPR029787">
    <property type="entry name" value="Nucleotide_cyclase"/>
</dbReference>
<dbReference type="GO" id="GO:0005886">
    <property type="term" value="C:plasma membrane"/>
    <property type="evidence" value="ECO:0007669"/>
    <property type="project" value="TreeGrafter"/>
</dbReference>
<keyword evidence="4" id="KW-0812">Transmembrane</keyword>
<organism evidence="6 7">
    <name type="scientific">Xanthomonas albilineans (strain GPE PC73 / CFBP 7063)</name>
    <dbReference type="NCBI Taxonomy" id="380358"/>
    <lineage>
        <taxon>Bacteria</taxon>
        <taxon>Pseudomonadati</taxon>
        <taxon>Pseudomonadota</taxon>
        <taxon>Gammaproteobacteria</taxon>
        <taxon>Lysobacterales</taxon>
        <taxon>Lysobacteraceae</taxon>
        <taxon>Xanthomonas</taxon>
    </lineage>
</organism>
<feature type="transmembrane region" description="Helical" evidence="4">
    <location>
        <begin position="31"/>
        <end position="50"/>
    </location>
</feature>
<dbReference type="Pfam" id="PF00990">
    <property type="entry name" value="GGDEF"/>
    <property type="match status" value="1"/>
</dbReference>
<feature type="domain" description="GGDEF" evidence="5">
    <location>
        <begin position="448"/>
        <end position="582"/>
    </location>
</feature>
<feature type="transmembrane region" description="Helical" evidence="4">
    <location>
        <begin position="201"/>
        <end position="224"/>
    </location>
</feature>
<dbReference type="AlphaFoldDB" id="D2UB95"/>
<keyword evidence="7" id="KW-1185">Reference proteome</keyword>
<dbReference type="GO" id="GO:0043709">
    <property type="term" value="P:cell adhesion involved in single-species biofilm formation"/>
    <property type="evidence" value="ECO:0007669"/>
    <property type="project" value="TreeGrafter"/>
</dbReference>
<evidence type="ECO:0000313" key="6">
    <source>
        <dbReference type="EMBL" id="CBA14807.1"/>
    </source>
</evidence>
<dbReference type="EMBL" id="FP565176">
    <property type="protein sequence ID" value="CBA14807.1"/>
    <property type="molecule type" value="Genomic_DNA"/>
</dbReference>
<comment type="cofactor">
    <cofactor evidence="1">
        <name>Mg(2+)</name>
        <dbReference type="ChEBI" id="CHEBI:18420"/>
    </cofactor>
</comment>
<dbReference type="PROSITE" id="PS50887">
    <property type="entry name" value="GGDEF"/>
    <property type="match status" value="1"/>
</dbReference>
<dbReference type="InterPro" id="IPR003018">
    <property type="entry name" value="GAF"/>
</dbReference>
<dbReference type="InterPro" id="IPR050469">
    <property type="entry name" value="Diguanylate_Cyclase"/>
</dbReference>
<dbReference type="Pfam" id="PF05227">
    <property type="entry name" value="CHASE3"/>
    <property type="match status" value="1"/>
</dbReference>
<dbReference type="GO" id="GO:1902201">
    <property type="term" value="P:negative regulation of bacterial-type flagellum-dependent cell motility"/>
    <property type="evidence" value="ECO:0007669"/>
    <property type="project" value="TreeGrafter"/>
</dbReference>
<comment type="catalytic activity">
    <reaction evidence="3">
        <text>2 GTP = 3',3'-c-di-GMP + 2 diphosphate</text>
        <dbReference type="Rhea" id="RHEA:24898"/>
        <dbReference type="ChEBI" id="CHEBI:33019"/>
        <dbReference type="ChEBI" id="CHEBI:37565"/>
        <dbReference type="ChEBI" id="CHEBI:58805"/>
        <dbReference type="EC" id="2.7.7.65"/>
    </reaction>
</comment>
<dbReference type="RefSeq" id="WP_012914824.1">
    <property type="nucleotide sequence ID" value="NC_013722.1"/>
</dbReference>
<dbReference type="GO" id="GO:0052621">
    <property type="term" value="F:diguanylate cyclase activity"/>
    <property type="evidence" value="ECO:0007669"/>
    <property type="project" value="UniProtKB-EC"/>
</dbReference>
<evidence type="ECO:0000259" key="5">
    <source>
        <dbReference type="PROSITE" id="PS50887"/>
    </source>
</evidence>